<dbReference type="Pfam" id="PF00015">
    <property type="entry name" value="MCPsignal"/>
    <property type="match status" value="1"/>
</dbReference>
<reference evidence="11" key="2">
    <citation type="journal article" date="2021" name="Data Brief">
        <title>Draft genome sequence data of the facultative, thermophilic, xylanolytic bacterium Paenibacillus sp. strain DA-C8.</title>
        <authorList>
            <person name="Chhe C."/>
            <person name="Uke A."/>
            <person name="Baramee S."/>
            <person name="Ungkulpasvich U."/>
            <person name="Tachaapaikoon C."/>
            <person name="Pason P."/>
            <person name="Waeonukul R."/>
            <person name="Ratanakhanokchai K."/>
            <person name="Kosugi A."/>
        </authorList>
    </citation>
    <scope>NUCLEOTIDE SEQUENCE</scope>
    <source>
        <strain evidence="11">DA-C8</strain>
    </source>
</reference>
<dbReference type="PANTHER" id="PTHR32089">
    <property type="entry name" value="METHYL-ACCEPTING CHEMOTAXIS PROTEIN MCPB"/>
    <property type="match status" value="1"/>
</dbReference>
<dbReference type="CDD" id="cd06225">
    <property type="entry name" value="HAMP"/>
    <property type="match status" value="1"/>
</dbReference>
<dbReference type="GO" id="GO:0006935">
    <property type="term" value="P:chemotaxis"/>
    <property type="evidence" value="ECO:0007669"/>
    <property type="project" value="InterPro"/>
</dbReference>
<evidence type="ECO:0000256" key="2">
    <source>
        <dbReference type="ARBA" id="ARBA00022475"/>
    </source>
</evidence>
<dbReference type="GO" id="GO:0007165">
    <property type="term" value="P:signal transduction"/>
    <property type="evidence" value="ECO:0007669"/>
    <property type="project" value="UniProtKB-KW"/>
</dbReference>
<comment type="caution">
    <text evidence="11">The sequence shown here is derived from an EMBL/GenBank/DDBJ whole genome shotgun (WGS) entry which is preliminary data.</text>
</comment>
<dbReference type="Pfam" id="PF00672">
    <property type="entry name" value="HAMP"/>
    <property type="match status" value="1"/>
</dbReference>
<dbReference type="SUPFAM" id="SSF58104">
    <property type="entry name" value="Methyl-accepting chemotaxis protein (MCP) signaling domain"/>
    <property type="match status" value="1"/>
</dbReference>
<keyword evidence="4 6" id="KW-0807">Transducer</keyword>
<evidence type="ECO:0000259" key="10">
    <source>
        <dbReference type="PROSITE" id="PS50885"/>
    </source>
</evidence>
<evidence type="ECO:0000256" key="7">
    <source>
        <dbReference type="SAM" id="Coils"/>
    </source>
</evidence>
<proteinExistence type="inferred from homology"/>
<dbReference type="InterPro" id="IPR004089">
    <property type="entry name" value="MCPsignal_dom"/>
</dbReference>
<dbReference type="EMBL" id="BMAQ01000039">
    <property type="protein sequence ID" value="GFR39274.1"/>
    <property type="molecule type" value="Genomic_DNA"/>
</dbReference>
<feature type="domain" description="HAMP" evidence="10">
    <location>
        <begin position="55"/>
        <end position="107"/>
    </location>
</feature>
<evidence type="ECO:0000256" key="1">
    <source>
        <dbReference type="ARBA" id="ARBA00004236"/>
    </source>
</evidence>
<dbReference type="Proteomes" id="UP000654993">
    <property type="component" value="Unassembled WGS sequence"/>
</dbReference>
<dbReference type="PRINTS" id="PR00260">
    <property type="entry name" value="CHEMTRNSDUCR"/>
</dbReference>
<dbReference type="SMART" id="SM00283">
    <property type="entry name" value="MA"/>
    <property type="match status" value="1"/>
</dbReference>
<dbReference type="Gene3D" id="1.10.287.950">
    <property type="entry name" value="Methyl-accepting chemotaxis protein"/>
    <property type="match status" value="1"/>
</dbReference>
<evidence type="ECO:0000259" key="9">
    <source>
        <dbReference type="PROSITE" id="PS50111"/>
    </source>
</evidence>
<sequence length="353" mass="38493">MKLNVKNVNLERIFLAMFLIVGTIPALVSNFFDLFIIEFVFVISLPLIGFFILRKIVVRPIKELIARSQAVLEGDLTEEIAVKAIGEIGVLGNTVNEMTRSLRNMAIKIKNDAKNLTEVAISLSAAANQSEKAIQELAATLEEASASTQEQNANTEELQATFEEMGAAIEEISASAEQASSVANKAIQTSQDGVDAVENVVQRLVLVDENTEIMKGVISKLEESSQQISKMVQLITHIAEQTNLLALNATIEAARAGEYGRGFSVVANEIRKLADESADAAKGIIQIVNNNLKETQQAVNSVIKVKEEIMISRELADKAKSALSVIMTVPLKLIKIRQALHPQSSNNLLRFKP</sequence>
<keyword evidence="12" id="KW-1185">Reference proteome</keyword>
<evidence type="ECO:0000313" key="12">
    <source>
        <dbReference type="Proteomes" id="UP000654993"/>
    </source>
</evidence>
<evidence type="ECO:0000256" key="8">
    <source>
        <dbReference type="SAM" id="Phobius"/>
    </source>
</evidence>
<evidence type="ECO:0000256" key="5">
    <source>
        <dbReference type="ARBA" id="ARBA00029447"/>
    </source>
</evidence>
<keyword evidence="2" id="KW-1003">Cell membrane</keyword>
<feature type="domain" description="Methyl-accepting transducer" evidence="9">
    <location>
        <begin position="126"/>
        <end position="326"/>
    </location>
</feature>
<dbReference type="InterPro" id="IPR003660">
    <property type="entry name" value="HAMP_dom"/>
</dbReference>
<feature type="transmembrane region" description="Helical" evidence="8">
    <location>
        <begin position="12"/>
        <end position="28"/>
    </location>
</feature>
<dbReference type="GO" id="GO:0004888">
    <property type="term" value="F:transmembrane signaling receptor activity"/>
    <property type="evidence" value="ECO:0007669"/>
    <property type="project" value="InterPro"/>
</dbReference>
<dbReference type="PANTHER" id="PTHR32089:SF112">
    <property type="entry name" value="LYSOZYME-LIKE PROTEIN-RELATED"/>
    <property type="match status" value="1"/>
</dbReference>
<evidence type="ECO:0008006" key="13">
    <source>
        <dbReference type="Google" id="ProtNLM"/>
    </source>
</evidence>
<evidence type="ECO:0000256" key="6">
    <source>
        <dbReference type="PROSITE-ProRule" id="PRU00284"/>
    </source>
</evidence>
<dbReference type="GO" id="GO:0005886">
    <property type="term" value="C:plasma membrane"/>
    <property type="evidence" value="ECO:0007669"/>
    <property type="project" value="UniProtKB-SubCell"/>
</dbReference>
<keyword evidence="8" id="KW-0812">Transmembrane</keyword>
<dbReference type="SMART" id="SM00304">
    <property type="entry name" value="HAMP"/>
    <property type="match status" value="1"/>
</dbReference>
<gene>
    <name evidence="11" type="ORF">PRECH8_25700</name>
</gene>
<evidence type="ECO:0000313" key="11">
    <source>
        <dbReference type="EMBL" id="GFR39274.1"/>
    </source>
</evidence>
<keyword evidence="3 8" id="KW-0472">Membrane</keyword>
<evidence type="ECO:0000256" key="3">
    <source>
        <dbReference type="ARBA" id="ARBA00023136"/>
    </source>
</evidence>
<organism evidence="11 12">
    <name type="scientific">Insulibacter thermoxylanivorax</name>
    <dbReference type="NCBI Taxonomy" id="2749268"/>
    <lineage>
        <taxon>Bacteria</taxon>
        <taxon>Bacillati</taxon>
        <taxon>Bacillota</taxon>
        <taxon>Bacilli</taxon>
        <taxon>Bacillales</taxon>
        <taxon>Paenibacillaceae</taxon>
        <taxon>Insulibacter</taxon>
    </lineage>
</organism>
<evidence type="ECO:0000256" key="4">
    <source>
        <dbReference type="ARBA" id="ARBA00023224"/>
    </source>
</evidence>
<dbReference type="RefSeq" id="WP_200967472.1">
    <property type="nucleotide sequence ID" value="NZ_BMAQ01000039.1"/>
</dbReference>
<keyword evidence="7" id="KW-0175">Coiled coil</keyword>
<dbReference type="AlphaFoldDB" id="A0A916VH07"/>
<protein>
    <recommendedName>
        <fullName evidence="13">Methyl-accepting chemotaxis protein</fullName>
    </recommendedName>
</protein>
<comment type="similarity">
    <text evidence="5">Belongs to the methyl-accepting chemotaxis (MCP) protein family.</text>
</comment>
<dbReference type="PROSITE" id="PS50111">
    <property type="entry name" value="CHEMOTAXIS_TRANSDUC_2"/>
    <property type="match status" value="1"/>
</dbReference>
<feature type="transmembrane region" description="Helical" evidence="8">
    <location>
        <begin position="34"/>
        <end position="53"/>
    </location>
</feature>
<accession>A0A916VH07</accession>
<dbReference type="PROSITE" id="PS50885">
    <property type="entry name" value="HAMP"/>
    <property type="match status" value="1"/>
</dbReference>
<reference evidence="11" key="1">
    <citation type="submission" date="2020-08" db="EMBL/GenBank/DDBJ databases">
        <authorList>
            <person name="Uke A."/>
            <person name="Chhe C."/>
            <person name="Baramee S."/>
            <person name="Kosugi A."/>
        </authorList>
    </citation>
    <scope>NUCLEOTIDE SEQUENCE</scope>
    <source>
        <strain evidence="11">DA-C8</strain>
    </source>
</reference>
<feature type="coiled-coil region" evidence="7">
    <location>
        <begin position="123"/>
        <end position="161"/>
    </location>
</feature>
<name>A0A916VH07_9BACL</name>
<dbReference type="Gene3D" id="6.10.340.10">
    <property type="match status" value="1"/>
</dbReference>
<keyword evidence="8" id="KW-1133">Transmembrane helix</keyword>
<dbReference type="InterPro" id="IPR004090">
    <property type="entry name" value="Chemotax_Me-accpt_rcpt"/>
</dbReference>
<comment type="subcellular location">
    <subcellularLocation>
        <location evidence="1">Cell membrane</location>
    </subcellularLocation>
</comment>